<dbReference type="InterPro" id="IPR057678">
    <property type="entry name" value="DUF7918"/>
</dbReference>
<dbReference type="PANTHER" id="PTHR36223:SF1">
    <property type="entry name" value="TRANSCRIPTION ELONGATION FACTOR EAF N-TERMINAL DOMAIN-CONTAINING PROTEIN"/>
    <property type="match status" value="1"/>
</dbReference>
<feature type="region of interest" description="Disordered" evidence="1">
    <location>
        <begin position="266"/>
        <end position="285"/>
    </location>
</feature>
<feature type="region of interest" description="Disordered" evidence="1">
    <location>
        <begin position="205"/>
        <end position="239"/>
    </location>
</feature>
<organism evidence="3 4">
    <name type="scientific">Calocera cornea HHB12733</name>
    <dbReference type="NCBI Taxonomy" id="1353952"/>
    <lineage>
        <taxon>Eukaryota</taxon>
        <taxon>Fungi</taxon>
        <taxon>Dikarya</taxon>
        <taxon>Basidiomycota</taxon>
        <taxon>Agaricomycotina</taxon>
        <taxon>Dacrymycetes</taxon>
        <taxon>Dacrymycetales</taxon>
        <taxon>Dacrymycetaceae</taxon>
        <taxon>Calocera</taxon>
    </lineage>
</organism>
<proteinExistence type="predicted"/>
<feature type="compositionally biased region" description="Basic and acidic residues" evidence="1">
    <location>
        <begin position="273"/>
        <end position="285"/>
    </location>
</feature>
<reference evidence="3 4" key="1">
    <citation type="journal article" date="2016" name="Mol. Biol. Evol.">
        <title>Comparative Genomics of Early-Diverging Mushroom-Forming Fungi Provides Insights into the Origins of Lignocellulose Decay Capabilities.</title>
        <authorList>
            <person name="Nagy L.G."/>
            <person name="Riley R."/>
            <person name="Tritt A."/>
            <person name="Adam C."/>
            <person name="Daum C."/>
            <person name="Floudas D."/>
            <person name="Sun H."/>
            <person name="Yadav J.S."/>
            <person name="Pangilinan J."/>
            <person name="Larsson K.H."/>
            <person name="Matsuura K."/>
            <person name="Barry K."/>
            <person name="Labutti K."/>
            <person name="Kuo R."/>
            <person name="Ohm R.A."/>
            <person name="Bhattacharya S.S."/>
            <person name="Shirouzu T."/>
            <person name="Yoshinaga Y."/>
            <person name="Martin F.M."/>
            <person name="Grigoriev I.V."/>
            <person name="Hibbett D.S."/>
        </authorList>
    </citation>
    <scope>NUCLEOTIDE SEQUENCE [LARGE SCALE GENOMIC DNA]</scope>
    <source>
        <strain evidence="3 4">HHB12733</strain>
    </source>
</reference>
<dbReference type="Pfam" id="PF25534">
    <property type="entry name" value="DUF7918"/>
    <property type="match status" value="1"/>
</dbReference>
<evidence type="ECO:0000313" key="4">
    <source>
        <dbReference type="Proteomes" id="UP000076842"/>
    </source>
</evidence>
<keyword evidence="4" id="KW-1185">Reference proteome</keyword>
<dbReference type="STRING" id="1353952.A0A165G5T6"/>
<dbReference type="AlphaFoldDB" id="A0A165G5T6"/>
<dbReference type="EMBL" id="KV423960">
    <property type="protein sequence ID" value="KZT57635.1"/>
    <property type="molecule type" value="Genomic_DNA"/>
</dbReference>
<dbReference type="InParanoid" id="A0A165G5T6"/>
<sequence length="301" mass="34313">MPRLGDYETWVEVDGERLEEYAVVSKAGKLRVKCWIPSEEGKNFVIHCKDYAKDRTSSWSIFADGQGLESVFTQPDERCVSEAGMAISDTEMRLFQFGRVRLTEDEQLALKDASLVKKLGTLKILVKQGRIIPSADDDRDSHKILKCEPIHEQAKKATDHCIIGGDIVEEEADWIDFKSDGGKRTSFLFQYRPRELLQAKEIMPRAAPSHHAINDSEDKQYIRSTSNDRHVQGRDQVDTETKEATKVRILLLEEELEALRKLGKTLGKGPAVRSEDGERPSKRMKIEPKPVFKWDEVIDLT</sequence>
<protein>
    <recommendedName>
        <fullName evidence="2">DUF7918 domain-containing protein</fullName>
    </recommendedName>
</protein>
<dbReference type="OrthoDB" id="3364132at2759"/>
<accession>A0A165G5T6</accession>
<evidence type="ECO:0000256" key="1">
    <source>
        <dbReference type="SAM" id="MobiDB-lite"/>
    </source>
</evidence>
<feature type="domain" description="DUF7918" evidence="2">
    <location>
        <begin position="11"/>
        <end position="205"/>
    </location>
</feature>
<evidence type="ECO:0000313" key="3">
    <source>
        <dbReference type="EMBL" id="KZT57635.1"/>
    </source>
</evidence>
<gene>
    <name evidence="3" type="ORF">CALCODRAFT_495873</name>
</gene>
<dbReference type="PANTHER" id="PTHR36223">
    <property type="entry name" value="BETA-LACTAMASE-TYPE TRANSPEPTIDASE FOLD DOMAIN CONTAINING PROTEIN"/>
    <property type="match status" value="1"/>
</dbReference>
<name>A0A165G5T6_9BASI</name>
<feature type="compositionally biased region" description="Basic and acidic residues" evidence="1">
    <location>
        <begin position="212"/>
        <end position="239"/>
    </location>
</feature>
<dbReference type="Proteomes" id="UP000076842">
    <property type="component" value="Unassembled WGS sequence"/>
</dbReference>
<evidence type="ECO:0000259" key="2">
    <source>
        <dbReference type="Pfam" id="PF25534"/>
    </source>
</evidence>